<dbReference type="InterPro" id="IPR013083">
    <property type="entry name" value="Znf_RING/FYVE/PHD"/>
</dbReference>
<proteinExistence type="predicted"/>
<evidence type="ECO:0000256" key="4">
    <source>
        <dbReference type="SAM" id="Coils"/>
    </source>
</evidence>
<evidence type="ECO:0000313" key="8">
    <source>
        <dbReference type="Proteomes" id="UP000678393"/>
    </source>
</evidence>
<dbReference type="InterPro" id="IPR001841">
    <property type="entry name" value="Znf_RING"/>
</dbReference>
<accession>A0A8S3ZRN5</accession>
<dbReference type="PANTHER" id="PTHR46569">
    <property type="entry name" value="E3 UBIQUITIN-PROTEIN LIGASE TRAIP"/>
    <property type="match status" value="1"/>
</dbReference>
<dbReference type="EMBL" id="CAJHNH020003335">
    <property type="protein sequence ID" value="CAG5129051.1"/>
    <property type="molecule type" value="Genomic_DNA"/>
</dbReference>
<dbReference type="SMART" id="SM00184">
    <property type="entry name" value="RING"/>
    <property type="match status" value="1"/>
</dbReference>
<evidence type="ECO:0000256" key="1">
    <source>
        <dbReference type="ARBA" id="ARBA00022771"/>
    </source>
</evidence>
<feature type="region of interest" description="Disordered" evidence="5">
    <location>
        <begin position="529"/>
        <end position="556"/>
    </location>
</feature>
<feature type="region of interest" description="Disordered" evidence="5">
    <location>
        <begin position="427"/>
        <end position="462"/>
    </location>
</feature>
<protein>
    <recommendedName>
        <fullName evidence="6">RING-type domain-containing protein</fullName>
    </recommendedName>
</protein>
<feature type="region of interest" description="Disordered" evidence="5">
    <location>
        <begin position="230"/>
        <end position="252"/>
    </location>
</feature>
<keyword evidence="8" id="KW-1185">Reference proteome</keyword>
<evidence type="ECO:0000256" key="5">
    <source>
        <dbReference type="SAM" id="MobiDB-lite"/>
    </source>
</evidence>
<name>A0A8S3ZRN5_9EUPU</name>
<dbReference type="PROSITE" id="PS50089">
    <property type="entry name" value="ZF_RING_2"/>
    <property type="match status" value="1"/>
</dbReference>
<feature type="compositionally biased region" description="Low complexity" evidence="5">
    <location>
        <begin position="427"/>
        <end position="440"/>
    </location>
</feature>
<keyword evidence="2" id="KW-0862">Zinc</keyword>
<keyword evidence="4" id="KW-0175">Coiled coil</keyword>
<dbReference type="PANTHER" id="PTHR46569:SF1">
    <property type="entry name" value="E3 UBIQUITIN-PROTEIN LIGASE RFWD3-RELATED"/>
    <property type="match status" value="1"/>
</dbReference>
<comment type="caution">
    <text evidence="7">The sequence shown here is derived from an EMBL/GenBank/DDBJ whole genome shotgun (WGS) entry which is preliminary data.</text>
</comment>
<feature type="domain" description="RING-type" evidence="6">
    <location>
        <begin position="6"/>
        <end position="49"/>
    </location>
</feature>
<evidence type="ECO:0000259" key="6">
    <source>
        <dbReference type="PROSITE" id="PS50089"/>
    </source>
</evidence>
<sequence>MMRAQCCICSDLFENCQTVNIAAVPCGHTFHEDCLMRWMETSSTCPSCRSNVKRNQIIKRLFFDIREDDCEPEDVDRLLNQIGSLKAQVSEKDKQKQEIAESRDYYSARFAASEADRIELSVKLHEAQNVQDVLQRDLRLMRKENAAFAEELKEFRKTQKRLHELQNIESILTGCDSEIQDVVSQYSEAGESSVKQLASLVTVVKREYTKAEKDNNENRRKLVHLRNALRHNKTEGSQSFHRALNEDSPNVAYTPPRFIDRSHDLQDDDENGSQNFCLTPDLFDDSPSLHRSNLKRKCLEELEGPKLKFANIPTAAERLQAGRKSRAEMQQDDPPSLPQAVLNILKKKLTAQSNSRAHVSSVITRGYDGFGGSETYVHTQGPRSGALLKSNPKKIFDRRNTKMENVLSKLHGKQPHISRFVQAHCHSVLPPSSSPSSLSSAEDGENGEEIKSKAQMGMNKPPKKYRLLDTQNLHPPMTMKAIISSSSAEEGENGEEIKSKTQAGINKPLKKYRLLDTQNLHPPMTMKALTSSSSAEDSENGGEIKSKTQAGMYKPPRKERLLDRQNLHSFMTVGALTSSSSAGESENGEEMKFKTQAVISKPRKRDRLYDMQTLHPFMSMKASATSSSSSLLTDAPKLSSDLDFIDLT</sequence>
<dbReference type="Pfam" id="PF13639">
    <property type="entry name" value="zf-RING_2"/>
    <property type="match status" value="1"/>
</dbReference>
<dbReference type="GO" id="GO:0005634">
    <property type="term" value="C:nucleus"/>
    <property type="evidence" value="ECO:0007669"/>
    <property type="project" value="TreeGrafter"/>
</dbReference>
<evidence type="ECO:0000256" key="2">
    <source>
        <dbReference type="ARBA" id="ARBA00022833"/>
    </source>
</evidence>
<dbReference type="OrthoDB" id="8062037at2759"/>
<dbReference type="SUPFAM" id="SSF57850">
    <property type="entry name" value="RING/U-box"/>
    <property type="match status" value="1"/>
</dbReference>
<dbReference type="Gene3D" id="3.30.40.10">
    <property type="entry name" value="Zinc/RING finger domain, C3HC4 (zinc finger)"/>
    <property type="match status" value="1"/>
</dbReference>
<keyword evidence="1 3" id="KW-0479">Metal-binding</keyword>
<dbReference type="GO" id="GO:0031297">
    <property type="term" value="P:replication fork processing"/>
    <property type="evidence" value="ECO:0007669"/>
    <property type="project" value="TreeGrafter"/>
</dbReference>
<evidence type="ECO:0000256" key="3">
    <source>
        <dbReference type="PROSITE-ProRule" id="PRU00175"/>
    </source>
</evidence>
<evidence type="ECO:0000313" key="7">
    <source>
        <dbReference type="EMBL" id="CAG5129051.1"/>
    </source>
</evidence>
<keyword evidence="1 3" id="KW-0863">Zinc-finger</keyword>
<dbReference type="GO" id="GO:0090734">
    <property type="term" value="C:site of DNA damage"/>
    <property type="evidence" value="ECO:0007669"/>
    <property type="project" value="TreeGrafter"/>
</dbReference>
<feature type="coiled-coil region" evidence="4">
    <location>
        <begin position="124"/>
        <end position="158"/>
    </location>
</feature>
<dbReference type="InterPro" id="IPR052639">
    <property type="entry name" value="TRAIP_ubiq-protein_ligase"/>
</dbReference>
<organism evidence="7 8">
    <name type="scientific">Candidula unifasciata</name>
    <dbReference type="NCBI Taxonomy" id="100452"/>
    <lineage>
        <taxon>Eukaryota</taxon>
        <taxon>Metazoa</taxon>
        <taxon>Spiralia</taxon>
        <taxon>Lophotrochozoa</taxon>
        <taxon>Mollusca</taxon>
        <taxon>Gastropoda</taxon>
        <taxon>Heterobranchia</taxon>
        <taxon>Euthyneura</taxon>
        <taxon>Panpulmonata</taxon>
        <taxon>Eupulmonata</taxon>
        <taxon>Stylommatophora</taxon>
        <taxon>Helicina</taxon>
        <taxon>Helicoidea</taxon>
        <taxon>Geomitridae</taxon>
        <taxon>Candidula</taxon>
    </lineage>
</organism>
<dbReference type="AlphaFoldDB" id="A0A8S3ZRN5"/>
<dbReference type="GO" id="GO:0016567">
    <property type="term" value="P:protein ubiquitination"/>
    <property type="evidence" value="ECO:0007669"/>
    <property type="project" value="TreeGrafter"/>
</dbReference>
<reference evidence="7" key="1">
    <citation type="submission" date="2021-04" db="EMBL/GenBank/DDBJ databases">
        <authorList>
            <consortium name="Molecular Ecology Group"/>
        </authorList>
    </citation>
    <scope>NUCLEOTIDE SEQUENCE</scope>
</reference>
<dbReference type="GO" id="GO:0008270">
    <property type="term" value="F:zinc ion binding"/>
    <property type="evidence" value="ECO:0007669"/>
    <property type="project" value="UniProtKB-KW"/>
</dbReference>
<dbReference type="Proteomes" id="UP000678393">
    <property type="component" value="Unassembled WGS sequence"/>
</dbReference>
<dbReference type="GO" id="GO:0061630">
    <property type="term" value="F:ubiquitin protein ligase activity"/>
    <property type="evidence" value="ECO:0007669"/>
    <property type="project" value="TreeGrafter"/>
</dbReference>
<gene>
    <name evidence="7" type="ORF">CUNI_LOCUS14609</name>
</gene>